<reference evidence="3" key="1">
    <citation type="submission" date="2018-04" db="EMBL/GenBank/DDBJ databases">
        <authorList>
            <person name="Cornet L."/>
        </authorList>
    </citation>
    <scope>NUCLEOTIDE SEQUENCE [LARGE SCALE GENOMIC DNA]</scope>
</reference>
<evidence type="ECO:0000313" key="3">
    <source>
        <dbReference type="Proteomes" id="UP000249794"/>
    </source>
</evidence>
<evidence type="ECO:0000259" key="1">
    <source>
        <dbReference type="Pfam" id="PF01764"/>
    </source>
</evidence>
<dbReference type="InterPro" id="IPR029058">
    <property type="entry name" value="AB_hydrolase_fold"/>
</dbReference>
<gene>
    <name evidence="2" type="ORF">DCF15_17690</name>
</gene>
<name>A0A2W4WU43_9CYAN</name>
<protein>
    <submittedName>
        <fullName evidence="2">Lipase</fullName>
    </submittedName>
</protein>
<proteinExistence type="predicted"/>
<dbReference type="InterPro" id="IPR002921">
    <property type="entry name" value="Fungal_lipase-type"/>
</dbReference>
<dbReference type="PANTHER" id="PTHR45856">
    <property type="entry name" value="ALPHA/BETA-HYDROLASES SUPERFAMILY PROTEIN"/>
    <property type="match status" value="1"/>
</dbReference>
<evidence type="ECO:0000313" key="2">
    <source>
        <dbReference type="EMBL" id="PZO48654.1"/>
    </source>
</evidence>
<dbReference type="Pfam" id="PF01764">
    <property type="entry name" value="Lipase_3"/>
    <property type="match status" value="1"/>
</dbReference>
<organism evidence="2 3">
    <name type="scientific">Phormidesmis priestleyi</name>
    <dbReference type="NCBI Taxonomy" id="268141"/>
    <lineage>
        <taxon>Bacteria</taxon>
        <taxon>Bacillati</taxon>
        <taxon>Cyanobacteriota</taxon>
        <taxon>Cyanophyceae</taxon>
        <taxon>Leptolyngbyales</taxon>
        <taxon>Leptolyngbyaceae</taxon>
        <taxon>Phormidesmis</taxon>
    </lineage>
</organism>
<dbReference type="GO" id="GO:0006629">
    <property type="term" value="P:lipid metabolic process"/>
    <property type="evidence" value="ECO:0007669"/>
    <property type="project" value="InterPro"/>
</dbReference>
<accession>A0A2W4WU43</accession>
<reference evidence="2 3" key="2">
    <citation type="submission" date="2018-06" db="EMBL/GenBank/DDBJ databases">
        <title>Metagenomic assembly of (sub)arctic Cyanobacteria and their associated microbiome from non-axenic cultures.</title>
        <authorList>
            <person name="Baurain D."/>
        </authorList>
    </citation>
    <scope>NUCLEOTIDE SEQUENCE [LARGE SCALE GENOMIC DNA]</scope>
    <source>
        <strain evidence="2">ULC027bin1</strain>
    </source>
</reference>
<dbReference type="EMBL" id="QBMP01000232">
    <property type="protein sequence ID" value="PZO48654.1"/>
    <property type="molecule type" value="Genomic_DNA"/>
</dbReference>
<feature type="domain" description="Fungal lipase-type" evidence="1">
    <location>
        <begin position="58"/>
        <end position="224"/>
    </location>
</feature>
<dbReference type="InterPro" id="IPR051218">
    <property type="entry name" value="Sec_MonoDiacylglyc_Lipase"/>
</dbReference>
<comment type="caution">
    <text evidence="2">The sequence shown here is derived from an EMBL/GenBank/DDBJ whole genome shotgun (WGS) entry which is preliminary data.</text>
</comment>
<sequence>MDYKTALQCATLSQEVYQSFSSIKFSEWGQLRPKLIEKKSTDTQLAILEDPAQQLAIIVVRGSDSEQDWNTNIRFGQDSYDWSPQEKEEYREQMQEVTQTVAEEKDLIYPDTYAAKSDNPARMHRGFVEAYLSVRDDVHRYITESLQKGGATHYRITGHSLGGAVATLCAVDLQYNFGEQITLEAYTFGSPRVGNQAFVDSYNRRMPDTWRVVNGWDAVVGVPAPWQGYWHVDKDIKLARRFTWRIVTGSFKDHIIANYIDALKAMINETP</sequence>
<dbReference type="CDD" id="cd00519">
    <property type="entry name" value="Lipase_3"/>
    <property type="match status" value="1"/>
</dbReference>
<dbReference type="AlphaFoldDB" id="A0A2W4WU43"/>
<dbReference type="PANTHER" id="PTHR45856:SF24">
    <property type="entry name" value="FUNGAL LIPASE-LIKE DOMAIN-CONTAINING PROTEIN"/>
    <property type="match status" value="1"/>
</dbReference>
<dbReference type="SUPFAM" id="SSF53474">
    <property type="entry name" value="alpha/beta-Hydrolases"/>
    <property type="match status" value="1"/>
</dbReference>
<dbReference type="Gene3D" id="3.40.50.1820">
    <property type="entry name" value="alpha/beta hydrolase"/>
    <property type="match status" value="1"/>
</dbReference>
<dbReference type="Proteomes" id="UP000249794">
    <property type="component" value="Unassembled WGS sequence"/>
</dbReference>